<organism evidence="1 2">
    <name type="scientific">Colletotrichum plurivorum</name>
    <dbReference type="NCBI Taxonomy" id="2175906"/>
    <lineage>
        <taxon>Eukaryota</taxon>
        <taxon>Fungi</taxon>
        <taxon>Dikarya</taxon>
        <taxon>Ascomycota</taxon>
        <taxon>Pezizomycotina</taxon>
        <taxon>Sordariomycetes</taxon>
        <taxon>Hypocreomycetidae</taxon>
        <taxon>Glomerellales</taxon>
        <taxon>Glomerellaceae</taxon>
        <taxon>Colletotrichum</taxon>
        <taxon>Colletotrichum orchidearum species complex</taxon>
    </lineage>
</organism>
<evidence type="ECO:0000313" key="1">
    <source>
        <dbReference type="EMBL" id="KAF6822314.1"/>
    </source>
</evidence>
<dbReference type="AlphaFoldDB" id="A0A8H6JZT6"/>
<keyword evidence="2" id="KW-1185">Reference proteome</keyword>
<dbReference type="EMBL" id="WIGO01000240">
    <property type="protein sequence ID" value="KAF6822314.1"/>
    <property type="molecule type" value="Genomic_DNA"/>
</dbReference>
<sequence length="104" mass="11557">MPAANAASVTAQPLRLVLLVLPPLCPCCRRRSAASALSSWPSLTYYMVELHQLPWLGFKQLPAPLDRGTLPGRGRGRGRDPWPYVGIPPWVRSFPSPIYHRQGL</sequence>
<dbReference type="Proteomes" id="UP000654918">
    <property type="component" value="Unassembled WGS sequence"/>
</dbReference>
<comment type="caution">
    <text evidence="1">The sequence shown here is derived from an EMBL/GenBank/DDBJ whole genome shotgun (WGS) entry which is preliminary data.</text>
</comment>
<protein>
    <submittedName>
        <fullName evidence="1">Uncharacterized protein</fullName>
    </submittedName>
</protein>
<reference evidence="1" key="1">
    <citation type="journal article" date="2020" name="Phytopathology">
        <title>Genome Sequence Resources of Colletotrichum truncatum, C. plurivorum, C. musicola, and C. sojae: Four Species Pathogenic to Soybean (Glycine max).</title>
        <authorList>
            <person name="Rogerio F."/>
            <person name="Boufleur T.R."/>
            <person name="Ciampi-Guillardi M."/>
            <person name="Sukno S.A."/>
            <person name="Thon M.R."/>
            <person name="Massola Junior N.S."/>
            <person name="Baroncelli R."/>
        </authorList>
    </citation>
    <scope>NUCLEOTIDE SEQUENCE</scope>
    <source>
        <strain evidence="1">LFN00145</strain>
    </source>
</reference>
<evidence type="ECO:0000313" key="2">
    <source>
        <dbReference type="Proteomes" id="UP000654918"/>
    </source>
</evidence>
<name>A0A8H6JZT6_9PEZI</name>
<gene>
    <name evidence="1" type="ORF">CPLU01_12111</name>
</gene>
<accession>A0A8H6JZT6</accession>
<proteinExistence type="predicted"/>